<dbReference type="Proteomes" id="UP000292187">
    <property type="component" value="Unassembled WGS sequence"/>
</dbReference>
<evidence type="ECO:0000313" key="1">
    <source>
        <dbReference type="EMBL" id="TBR50772.1"/>
    </source>
</evidence>
<comment type="caution">
    <text evidence="1">The sequence shown here is derived from an EMBL/GenBank/DDBJ whole genome shotgun (WGS) entry which is preliminary data.</text>
</comment>
<evidence type="ECO:0000313" key="2">
    <source>
        <dbReference type="Proteomes" id="UP000292187"/>
    </source>
</evidence>
<reference evidence="1 2" key="1">
    <citation type="submission" date="2019-02" db="EMBL/GenBank/DDBJ databases">
        <title>Draft genome sequence of Escherichia albertii strain Mex-12/320a, isolated from an infant with diarrhea, harboring virulence genes associated with diarrheagenic strains of enteropathogenic E. coli.</title>
        <authorList>
            <person name="Maldonado-Puga S."/>
            <person name="Meza-Segura M."/>
            <person name="Zaidi M.B."/>
            <person name="Estrada-Garcia T."/>
        </authorList>
    </citation>
    <scope>NUCLEOTIDE SEQUENCE [LARGE SCALE GENOMIC DNA]</scope>
    <source>
        <strain evidence="1 2">Mex-12/320a</strain>
    </source>
</reference>
<organism evidence="1 2">
    <name type="scientific">Escherichia albertii</name>
    <dbReference type="NCBI Taxonomy" id="208962"/>
    <lineage>
        <taxon>Bacteria</taxon>
        <taxon>Pseudomonadati</taxon>
        <taxon>Pseudomonadota</taxon>
        <taxon>Gammaproteobacteria</taxon>
        <taxon>Enterobacterales</taxon>
        <taxon>Enterobacteriaceae</taxon>
        <taxon>Escherichia</taxon>
    </lineage>
</organism>
<dbReference type="AlphaFoldDB" id="A0A7Z7YL79"/>
<proteinExistence type="predicted"/>
<name>A0A7Z7YL79_ESCAL</name>
<sequence length="33" mass="3460">MAVFNSEEASWHLVEDPRGKTVSGVASGNALSL</sequence>
<protein>
    <submittedName>
        <fullName evidence="1">Phage tail protein</fullName>
    </submittedName>
</protein>
<gene>
    <name evidence="1" type="ORF">EYS06_15835</name>
</gene>
<dbReference type="EMBL" id="SIZV01000020">
    <property type="protein sequence ID" value="TBR50772.1"/>
    <property type="molecule type" value="Genomic_DNA"/>
</dbReference>
<accession>A0A7Z7YL79</accession>